<dbReference type="PANTHER" id="PTHR34857:SF2">
    <property type="entry name" value="SLL0384 PROTEIN"/>
    <property type="match status" value="1"/>
</dbReference>
<sequence length="240" mass="28355">MEQKFRAAKPDPRILILQIIVMSVLSFSFGNWTAVILLFVAVDVLIWIFFDWRTSAKFLLGYFFVFFLQQLLQKIYIPVLSFLFPMFLMVIIRAMPVYMTCGILIRKTPMNELMTALRKFRIPMIVLIPMAVMYRYIPTIRQEIVYVHESLVMRGLHSSVWKIMRHPVRSIEHFIIPLLFRSEKITEELSAATLCKGLSLERERTCCTDVRLEKEDFLYLFILFIAVGVLIYVNTKLYLF</sequence>
<organism evidence="7 8">
    <name type="scientific">Anaerocolumna aminovalerica</name>
    <dbReference type="NCBI Taxonomy" id="1527"/>
    <lineage>
        <taxon>Bacteria</taxon>
        <taxon>Bacillati</taxon>
        <taxon>Bacillota</taxon>
        <taxon>Clostridia</taxon>
        <taxon>Lachnospirales</taxon>
        <taxon>Lachnospiraceae</taxon>
        <taxon>Anaerocolumna</taxon>
    </lineage>
</organism>
<dbReference type="Proteomes" id="UP000198806">
    <property type="component" value="Unassembled WGS sequence"/>
</dbReference>
<protein>
    <submittedName>
        <fullName evidence="7">Energy-coupling factor transport system permease protein</fullName>
    </submittedName>
</protein>
<name>A0A1I5D135_9FIRM</name>
<proteinExistence type="predicted"/>
<dbReference type="EMBL" id="FOWD01000004">
    <property type="protein sequence ID" value="SFN92857.1"/>
    <property type="molecule type" value="Genomic_DNA"/>
</dbReference>
<evidence type="ECO:0000256" key="6">
    <source>
        <dbReference type="SAM" id="Phobius"/>
    </source>
</evidence>
<dbReference type="Pfam" id="PF02361">
    <property type="entry name" value="CbiQ"/>
    <property type="match status" value="1"/>
</dbReference>
<accession>A0A1I5D135</accession>
<dbReference type="PANTHER" id="PTHR34857">
    <property type="entry name" value="SLL0384 PROTEIN"/>
    <property type="match status" value="1"/>
</dbReference>
<dbReference type="STRING" id="1527.SAMN04489757_104173"/>
<keyword evidence="5 6" id="KW-0472">Membrane</keyword>
<gene>
    <name evidence="7" type="ORF">SAMN04489757_104173</name>
</gene>
<dbReference type="GO" id="GO:0005886">
    <property type="term" value="C:plasma membrane"/>
    <property type="evidence" value="ECO:0007669"/>
    <property type="project" value="UniProtKB-ARBA"/>
</dbReference>
<evidence type="ECO:0000256" key="3">
    <source>
        <dbReference type="ARBA" id="ARBA00022692"/>
    </source>
</evidence>
<evidence type="ECO:0000256" key="1">
    <source>
        <dbReference type="ARBA" id="ARBA00004141"/>
    </source>
</evidence>
<dbReference type="AlphaFoldDB" id="A0A1I5D135"/>
<keyword evidence="3 6" id="KW-0812">Transmembrane</keyword>
<feature type="transmembrane region" description="Helical" evidence="6">
    <location>
        <begin position="83"/>
        <end position="105"/>
    </location>
</feature>
<keyword evidence="2" id="KW-1003">Cell membrane</keyword>
<dbReference type="RefSeq" id="WP_091684562.1">
    <property type="nucleotide sequence ID" value="NZ_BAABFM010000079.1"/>
</dbReference>
<comment type="subcellular location">
    <subcellularLocation>
        <location evidence="1">Membrane</location>
        <topology evidence="1">Multi-pass membrane protein</topology>
    </subcellularLocation>
</comment>
<keyword evidence="8" id="KW-1185">Reference proteome</keyword>
<feature type="transmembrane region" description="Helical" evidence="6">
    <location>
        <begin position="117"/>
        <end position="137"/>
    </location>
</feature>
<evidence type="ECO:0000256" key="4">
    <source>
        <dbReference type="ARBA" id="ARBA00022989"/>
    </source>
</evidence>
<dbReference type="OrthoDB" id="3730291at2"/>
<dbReference type="InterPro" id="IPR003339">
    <property type="entry name" value="ABC/ECF_trnsptr_transmembrane"/>
</dbReference>
<evidence type="ECO:0000313" key="7">
    <source>
        <dbReference type="EMBL" id="SFN92857.1"/>
    </source>
</evidence>
<evidence type="ECO:0000256" key="5">
    <source>
        <dbReference type="ARBA" id="ARBA00023136"/>
    </source>
</evidence>
<evidence type="ECO:0000313" key="8">
    <source>
        <dbReference type="Proteomes" id="UP000198806"/>
    </source>
</evidence>
<dbReference type="InterPro" id="IPR051611">
    <property type="entry name" value="ECF_transporter_component"/>
</dbReference>
<dbReference type="CDD" id="cd16914">
    <property type="entry name" value="EcfT"/>
    <property type="match status" value="1"/>
</dbReference>
<feature type="transmembrane region" description="Helical" evidence="6">
    <location>
        <begin position="217"/>
        <end position="239"/>
    </location>
</feature>
<keyword evidence="4 6" id="KW-1133">Transmembrane helix</keyword>
<evidence type="ECO:0000256" key="2">
    <source>
        <dbReference type="ARBA" id="ARBA00022475"/>
    </source>
</evidence>
<reference evidence="7 8" key="1">
    <citation type="submission" date="2016-10" db="EMBL/GenBank/DDBJ databases">
        <authorList>
            <person name="de Groot N.N."/>
        </authorList>
    </citation>
    <scope>NUCLEOTIDE SEQUENCE [LARGE SCALE GENOMIC DNA]</scope>
    <source>
        <strain evidence="7 8">DSM 1283</strain>
    </source>
</reference>